<reference evidence="7" key="2">
    <citation type="submission" date="2025-09" db="UniProtKB">
        <authorList>
            <consortium name="Ensembl"/>
        </authorList>
    </citation>
    <scope>IDENTIFICATION</scope>
</reference>
<sequence length="948" mass="107930">MVLETSNCGPSCNSSPKSWFEFLLNESLLSEHLQQVSPKPSAVALIGQFLEQALKPVVNDQNQVQPPVENLRTRKLKLLALCTAAHLRWDLPELEKGLTVPIMNVLLSELLLLSRIPSGTEHGDLNVEELDEATAAAVYLYHRWCLRAIVEDSFPMKTNKPGHQQPNILNQMQQEKELVESILKLLKEKSDDSVQVLEGALKVKRELRMHTAATLELLSSCLDSDHERWPRTTEGSCGEDGQIQPGQRISVNELHCQVRYDLGCYYFLQGPSNISCYEKAKMHFGKTKELLDKGMVDMLLQDNAYTVLPRPFRRSLLMDIQQQAWKGVAGMDQLCFRVCTCNTVQSILYGEPVGIKPTQFFQKPNKEKIEFFLEVCQSVNLETASAEAKNNLGLFFKMLCLSLDDTHLTFLITSHALFMAVLRDDERQCLLEVLRKRQPKYQTVPSKPPFQDISSSASTNVGQLEQQLILTQDPWKVRQLLIELHGMTADRQFWMLSRKWEVPAPYAKVILTVKDLLTRDLIYILLAKAHCCLTNQAFHQARQLYLTCLEVVMEFWPRMRQLLLNEMLLLDILRTEDEAGRKSRISKPLELFKRVYTYLESWQQDVPTRALIAEQCVCFLLNYKDLEYLSVQVSTTALHNKHVKLGQLLAGTCRDFTGPKESRRSAKELWEAIVLVFTFPGQAKKGGNGKGATGKMRDASAPTLTRKEFVTCATKLKEPMILTILLSLMVKLHNTVRDEIVNDVSAEFIPSWPSSLPNLQAVDVDAVSMTIKELLRHALHVDPNNPSWLITQADFYFATSQYAAARHHYLQAAAVSSELFHKPIPPEVLTDQVLKQLIKCCSLLGCHTQAAIFCQFLKEVDYPTAFKALQEQNSNDGIDTYYKYIWDTTLLEYLIHFHHKRGDLEKKQVAMNAIGQMELNASNPESVLQLAAQKRKKGFMRSLLQLYC</sequence>
<keyword evidence="4" id="KW-0158">Chromosome</keyword>
<dbReference type="PANTHER" id="PTHR13350">
    <property type="entry name" value="INTEGRATOR COMPLEX SUBUNIT 8"/>
    <property type="match status" value="1"/>
</dbReference>
<comment type="subcellular location">
    <subcellularLocation>
        <location evidence="2">Chromosome</location>
    </subcellularLocation>
    <subcellularLocation>
        <location evidence="1">Nucleus</location>
    </subcellularLocation>
</comment>
<dbReference type="PANTHER" id="PTHR13350:SF1">
    <property type="entry name" value="INTEGRATOR COMPLEX SUBUNIT 8"/>
    <property type="match status" value="1"/>
</dbReference>
<dbReference type="Ensembl" id="ENSEBUT00000014812.1">
    <property type="protein sequence ID" value="ENSEBUP00000014235.1"/>
    <property type="gene ID" value="ENSEBUG00000008948.1"/>
</dbReference>
<dbReference type="SUPFAM" id="SSF48452">
    <property type="entry name" value="TPR-like"/>
    <property type="match status" value="1"/>
</dbReference>
<dbReference type="GO" id="GO:0034472">
    <property type="term" value="P:snRNA 3'-end processing"/>
    <property type="evidence" value="ECO:0007669"/>
    <property type="project" value="InterPro"/>
</dbReference>
<evidence type="ECO:0000256" key="1">
    <source>
        <dbReference type="ARBA" id="ARBA00004123"/>
    </source>
</evidence>
<accession>A0A8C4QEF4</accession>
<evidence type="ECO:0000313" key="7">
    <source>
        <dbReference type="Ensembl" id="ENSEBUP00000014235.1"/>
    </source>
</evidence>
<evidence type="ECO:0000256" key="3">
    <source>
        <dbReference type="ARBA" id="ARBA00007147"/>
    </source>
</evidence>
<proteinExistence type="inferred from homology"/>
<name>A0A8C4QEF4_EPTBU</name>
<evidence type="ECO:0000313" key="8">
    <source>
        <dbReference type="Proteomes" id="UP000694388"/>
    </source>
</evidence>
<evidence type="ECO:0000256" key="4">
    <source>
        <dbReference type="ARBA" id="ARBA00022454"/>
    </source>
</evidence>
<evidence type="ECO:0000259" key="6">
    <source>
        <dbReference type="Pfam" id="PF25756"/>
    </source>
</evidence>
<evidence type="ECO:0000256" key="5">
    <source>
        <dbReference type="ARBA" id="ARBA00023242"/>
    </source>
</evidence>
<dbReference type="Proteomes" id="UP000694388">
    <property type="component" value="Unplaced"/>
</dbReference>
<dbReference type="GeneTree" id="ENSGT00390000007597"/>
<dbReference type="AlphaFoldDB" id="A0A8C4QEF4"/>
<keyword evidence="5" id="KW-0539">Nucleus</keyword>
<dbReference type="Gene3D" id="1.25.40.10">
    <property type="entry name" value="Tetratricopeptide repeat domain"/>
    <property type="match status" value="1"/>
</dbReference>
<evidence type="ECO:0000256" key="2">
    <source>
        <dbReference type="ARBA" id="ARBA00004286"/>
    </source>
</evidence>
<organism evidence="7 8">
    <name type="scientific">Eptatretus burgeri</name>
    <name type="common">Inshore hagfish</name>
    <dbReference type="NCBI Taxonomy" id="7764"/>
    <lineage>
        <taxon>Eukaryota</taxon>
        <taxon>Metazoa</taxon>
        <taxon>Chordata</taxon>
        <taxon>Craniata</taxon>
        <taxon>Vertebrata</taxon>
        <taxon>Cyclostomata</taxon>
        <taxon>Myxini</taxon>
        <taxon>Myxiniformes</taxon>
        <taxon>Myxinidae</taxon>
        <taxon>Eptatretinae</taxon>
        <taxon>Eptatretus</taxon>
    </lineage>
</organism>
<comment type="similarity">
    <text evidence="3">Belongs to the Integrator subunit 8 family.</text>
</comment>
<dbReference type="InterPro" id="IPR011990">
    <property type="entry name" value="TPR-like_helical_dom_sf"/>
</dbReference>
<dbReference type="GO" id="GO:0032039">
    <property type="term" value="C:integrator complex"/>
    <property type="evidence" value="ECO:0007669"/>
    <property type="project" value="TreeGrafter"/>
</dbReference>
<reference evidence="7" key="1">
    <citation type="submission" date="2025-08" db="UniProtKB">
        <authorList>
            <consortium name="Ensembl"/>
        </authorList>
    </citation>
    <scope>IDENTIFICATION</scope>
</reference>
<dbReference type="GO" id="GO:0005694">
    <property type="term" value="C:chromosome"/>
    <property type="evidence" value="ECO:0007669"/>
    <property type="project" value="UniProtKB-SubCell"/>
</dbReference>
<dbReference type="InterPro" id="IPR038751">
    <property type="entry name" value="INTS8"/>
</dbReference>
<dbReference type="Pfam" id="PF25756">
    <property type="entry name" value="TPR_INTS8"/>
    <property type="match status" value="1"/>
</dbReference>
<dbReference type="InterPro" id="IPR057980">
    <property type="entry name" value="TPR_INTS8"/>
</dbReference>
<keyword evidence="8" id="KW-1185">Reference proteome</keyword>
<protein>
    <submittedName>
        <fullName evidence="7">Integrator complex subunit 8</fullName>
    </submittedName>
</protein>
<feature type="domain" description="INTS8 TPR repeats" evidence="6">
    <location>
        <begin position="459"/>
        <end position="947"/>
    </location>
</feature>